<gene>
    <name evidence="2" type="ORF">ACFOZ8_05610</name>
</gene>
<keyword evidence="3" id="KW-1185">Reference proteome</keyword>
<accession>A0ABV8JW29</accession>
<feature type="signal peptide" evidence="1">
    <location>
        <begin position="1"/>
        <end position="19"/>
    </location>
</feature>
<proteinExistence type="predicted"/>
<dbReference type="RefSeq" id="WP_377717822.1">
    <property type="nucleotide sequence ID" value="NZ_JBHSAM010000014.1"/>
</dbReference>
<sequence>MKKSFLMVLILVFSLSSMGTGCSVNFIEEQKAERLIKAYYQAIAAEEYEKAFEQLLLYDYDARTGDGHFTEGTTLSHKESKAFYFKKIKVLKEQSYTLKGFEITDVEYEDGHSFWHHIQLEVEQNGQRFEWHEAAEMHEGKLVIGEQDDPYAKYRDGKMNFELSL</sequence>
<protein>
    <recommendedName>
        <fullName evidence="4">Nuclear transport factor 2 family protein</fullName>
    </recommendedName>
</protein>
<comment type="caution">
    <text evidence="2">The sequence shown here is derived from an EMBL/GenBank/DDBJ whole genome shotgun (WGS) entry which is preliminary data.</text>
</comment>
<evidence type="ECO:0000313" key="2">
    <source>
        <dbReference type="EMBL" id="MFC4099133.1"/>
    </source>
</evidence>
<organism evidence="2 3">
    <name type="scientific">Paenibacillus xanthanilyticus</name>
    <dbReference type="NCBI Taxonomy" id="1783531"/>
    <lineage>
        <taxon>Bacteria</taxon>
        <taxon>Bacillati</taxon>
        <taxon>Bacillota</taxon>
        <taxon>Bacilli</taxon>
        <taxon>Bacillales</taxon>
        <taxon>Paenibacillaceae</taxon>
        <taxon>Paenibacillus</taxon>
    </lineage>
</organism>
<name>A0ABV8JW29_9BACL</name>
<dbReference type="EMBL" id="JBHSAM010000014">
    <property type="protein sequence ID" value="MFC4099133.1"/>
    <property type="molecule type" value="Genomic_DNA"/>
</dbReference>
<feature type="chain" id="PRO_5045259098" description="Nuclear transport factor 2 family protein" evidence="1">
    <location>
        <begin position="20"/>
        <end position="165"/>
    </location>
</feature>
<evidence type="ECO:0000256" key="1">
    <source>
        <dbReference type="SAM" id="SignalP"/>
    </source>
</evidence>
<evidence type="ECO:0008006" key="4">
    <source>
        <dbReference type="Google" id="ProtNLM"/>
    </source>
</evidence>
<dbReference type="PROSITE" id="PS51257">
    <property type="entry name" value="PROKAR_LIPOPROTEIN"/>
    <property type="match status" value="1"/>
</dbReference>
<dbReference type="Proteomes" id="UP001595715">
    <property type="component" value="Unassembled WGS sequence"/>
</dbReference>
<reference evidence="3" key="1">
    <citation type="journal article" date="2019" name="Int. J. Syst. Evol. Microbiol.">
        <title>The Global Catalogue of Microorganisms (GCM) 10K type strain sequencing project: providing services to taxonomists for standard genome sequencing and annotation.</title>
        <authorList>
            <consortium name="The Broad Institute Genomics Platform"/>
            <consortium name="The Broad Institute Genome Sequencing Center for Infectious Disease"/>
            <person name="Wu L."/>
            <person name="Ma J."/>
        </authorList>
    </citation>
    <scope>NUCLEOTIDE SEQUENCE [LARGE SCALE GENOMIC DNA]</scope>
    <source>
        <strain evidence="3">IBRC-M 10987</strain>
    </source>
</reference>
<keyword evidence="1" id="KW-0732">Signal</keyword>
<evidence type="ECO:0000313" key="3">
    <source>
        <dbReference type="Proteomes" id="UP001595715"/>
    </source>
</evidence>